<keyword evidence="1" id="KW-0547">Nucleotide-binding</keyword>
<dbReference type="SMART" id="SM00219">
    <property type="entry name" value="TyrKc"/>
    <property type="match status" value="1"/>
</dbReference>
<organism evidence="5 6">
    <name type="scientific">Salix koriyanagi</name>
    <dbReference type="NCBI Taxonomy" id="2511006"/>
    <lineage>
        <taxon>Eukaryota</taxon>
        <taxon>Viridiplantae</taxon>
        <taxon>Streptophyta</taxon>
        <taxon>Embryophyta</taxon>
        <taxon>Tracheophyta</taxon>
        <taxon>Spermatophyta</taxon>
        <taxon>Magnoliopsida</taxon>
        <taxon>eudicotyledons</taxon>
        <taxon>Gunneridae</taxon>
        <taxon>Pentapetalae</taxon>
        <taxon>rosids</taxon>
        <taxon>fabids</taxon>
        <taxon>Malpighiales</taxon>
        <taxon>Salicaceae</taxon>
        <taxon>Saliceae</taxon>
        <taxon>Salix</taxon>
    </lineage>
</organism>
<feature type="region of interest" description="Disordered" evidence="2">
    <location>
        <begin position="1"/>
        <end position="33"/>
    </location>
</feature>
<dbReference type="Gene3D" id="3.30.200.20">
    <property type="entry name" value="Phosphorylase Kinase, domain 1"/>
    <property type="match status" value="1"/>
</dbReference>
<comment type="caution">
    <text evidence="5">The sequence shown here is derived from an EMBL/GenBank/DDBJ whole genome shotgun (WGS) entry which is preliminary data.</text>
</comment>
<dbReference type="PANTHER" id="PTHR46146:SF1">
    <property type="entry name" value="SERINE_THREONINE-PROTEIN KINASE-LIKE PROTEIN CCR3"/>
    <property type="match status" value="1"/>
</dbReference>
<dbReference type="InterPro" id="IPR017441">
    <property type="entry name" value="Protein_kinase_ATP_BS"/>
</dbReference>
<keyword evidence="1" id="KW-0067">ATP-binding</keyword>
<gene>
    <name evidence="5" type="ORF">OIU74_008736</name>
</gene>
<evidence type="ECO:0000259" key="4">
    <source>
        <dbReference type="PROSITE" id="PS50011"/>
    </source>
</evidence>
<feature type="domain" description="Protein kinase" evidence="4">
    <location>
        <begin position="592"/>
        <end position="766"/>
    </location>
</feature>
<dbReference type="GO" id="GO:0042803">
    <property type="term" value="F:protein homodimerization activity"/>
    <property type="evidence" value="ECO:0007669"/>
    <property type="project" value="UniProtKB-ARBA"/>
</dbReference>
<dbReference type="InterPro" id="IPR009091">
    <property type="entry name" value="RCC1/BLIP-II"/>
</dbReference>
<dbReference type="PROSITE" id="PS50011">
    <property type="entry name" value="PROTEIN_KINASE_DOM"/>
    <property type="match status" value="1"/>
</dbReference>
<keyword evidence="3" id="KW-1133">Transmembrane helix</keyword>
<dbReference type="SUPFAM" id="SSF56112">
    <property type="entry name" value="Protein kinase-like (PK-like)"/>
    <property type="match status" value="1"/>
</dbReference>
<proteinExistence type="predicted"/>
<dbReference type="Proteomes" id="UP001151752">
    <property type="component" value="Chromosome 9"/>
</dbReference>
<reference evidence="5" key="1">
    <citation type="submission" date="2022-11" db="EMBL/GenBank/DDBJ databases">
        <authorList>
            <person name="Hyden B.L."/>
            <person name="Feng K."/>
            <person name="Yates T."/>
            <person name="Jawdy S."/>
            <person name="Smart L.B."/>
            <person name="Muchero W."/>
        </authorList>
    </citation>
    <scope>NUCLEOTIDE SEQUENCE</scope>
    <source>
        <tissue evidence="5">Shoot tip</tissue>
    </source>
</reference>
<dbReference type="InterPro" id="IPR011009">
    <property type="entry name" value="Kinase-like_dom_sf"/>
</dbReference>
<evidence type="ECO:0000256" key="2">
    <source>
        <dbReference type="SAM" id="MobiDB-lite"/>
    </source>
</evidence>
<reference evidence="5" key="2">
    <citation type="journal article" date="2023" name="Int. J. Mol. Sci.">
        <title>De Novo Assembly and Annotation of 11 Diverse Shrub Willow (Salix) Genomes Reveals Novel Gene Organization in Sex-Linked Regions.</title>
        <authorList>
            <person name="Hyden B."/>
            <person name="Feng K."/>
            <person name="Yates T.B."/>
            <person name="Jawdy S."/>
            <person name="Cereghino C."/>
            <person name="Smart L.B."/>
            <person name="Muchero W."/>
        </authorList>
    </citation>
    <scope>NUCLEOTIDE SEQUENCE</scope>
    <source>
        <tissue evidence="5">Shoot tip</tissue>
    </source>
</reference>
<feature type="transmembrane region" description="Helical" evidence="3">
    <location>
        <begin position="492"/>
        <end position="517"/>
    </location>
</feature>
<evidence type="ECO:0000313" key="5">
    <source>
        <dbReference type="EMBL" id="KAJ6716057.1"/>
    </source>
</evidence>
<dbReference type="Gene3D" id="2.130.10.30">
    <property type="entry name" value="Regulator of chromosome condensation 1/beta-lactamase-inhibitor protein II"/>
    <property type="match status" value="2"/>
</dbReference>
<feature type="compositionally biased region" description="Basic and acidic residues" evidence="2">
    <location>
        <begin position="1"/>
        <end position="10"/>
    </location>
</feature>
<dbReference type="PANTHER" id="PTHR46146">
    <property type="entry name" value="SERINE/THREONINE-PROTEIN KINASE-LIKE PROTEIN CCR4"/>
    <property type="match status" value="1"/>
</dbReference>
<dbReference type="SUPFAM" id="SSF50985">
    <property type="entry name" value="RCC1/BLIP-II"/>
    <property type="match status" value="1"/>
</dbReference>
<dbReference type="EMBL" id="JAPFFM010000014">
    <property type="protein sequence ID" value="KAJ6716057.1"/>
    <property type="molecule type" value="Genomic_DNA"/>
</dbReference>
<dbReference type="InterPro" id="IPR000719">
    <property type="entry name" value="Prot_kinase_dom"/>
</dbReference>
<evidence type="ECO:0000256" key="3">
    <source>
        <dbReference type="SAM" id="Phobius"/>
    </source>
</evidence>
<feature type="transmembrane region" description="Helical" evidence="3">
    <location>
        <begin position="105"/>
        <end position="124"/>
    </location>
</feature>
<sequence length="766" mass="82758">MSNPRVKEATSHISHTRRSNDFGSGPFGTKKRKRERFKPTISLLHRAGGTAGTSPEKLALASVEQTTSIRSCNMFTLRDCYTGLQIWKEELFSTSGVNPIKLSNLSTIILIVVITSSLLQIAVVKSLGTASTIALTYSTPTACGIVAGEPTQRIQCYQNGRAISLQPNISFEAISGGLNFLCGLRSGGLTILCWDSADITQFSSLQPKRIYYSNTVRLTDLTVGDVQVCAREVSSGMVKCWRGVARHRSSFPSPGVDLRFSTIASGSGFTCGILMNSSRVHCWGNNDVGTEIERQFSNLTMLNLVVGESHACGLTRGGILVCKGSNSSRQLDVPFTSAFEFSGLAVGANFTCAVKQRNGLVTCWGKTDLFQLDSYVSDNYSFELIVAGMNFLCGLTTSNLSIICWGTGWYNDLNHRNDLPLGMIIPGSCIQSSCSTCGMYPNSETLCGGSGSICKSCRIERPLALPLPPITPPPPEEVQQALLVQSRNKLSLAFMIVGSVGAFAGISTIVYCLGGFLHQRYCNTVQPSITDVNVNTGASVSNHYIAQSVRSFSIKSLGSTRLGFQRNGSSSRLTEKTQNFSLSELLAASNNFSLENKIGAGSFGTVYRGKLHGGREVAIKRGETGTKTRKFQEKESAFDSELALLPRLHHKHLLGLIGFCEENDERLLVYENDEGGAGPMAIVEYATPLIGAGMLRSVLDERVGQPGMPETEAVELMAYTALHSVKLEGKERPNITDIVANLERALALCEEVHTSFSSTTFSVPSD</sequence>
<keyword evidence="3" id="KW-0472">Membrane</keyword>
<dbReference type="InterPro" id="IPR020635">
    <property type="entry name" value="Tyr_kinase_cat_dom"/>
</dbReference>
<dbReference type="GO" id="GO:0004713">
    <property type="term" value="F:protein tyrosine kinase activity"/>
    <property type="evidence" value="ECO:0007669"/>
    <property type="project" value="InterPro"/>
</dbReference>
<keyword evidence="6" id="KW-1185">Reference proteome</keyword>
<dbReference type="InterPro" id="IPR001245">
    <property type="entry name" value="Ser-Thr/Tyr_kinase_cat_dom"/>
</dbReference>
<protein>
    <submittedName>
        <fullName evidence="5">SERINE/THREONINE-KINASE CCR4-LIKE PROTEIN</fullName>
    </submittedName>
</protein>
<evidence type="ECO:0000313" key="6">
    <source>
        <dbReference type="Proteomes" id="UP001151752"/>
    </source>
</evidence>
<dbReference type="AlphaFoldDB" id="A0A9Q0TQR8"/>
<dbReference type="Pfam" id="PF07714">
    <property type="entry name" value="PK_Tyr_Ser-Thr"/>
    <property type="match status" value="1"/>
</dbReference>
<evidence type="ECO:0000256" key="1">
    <source>
        <dbReference type="PROSITE-ProRule" id="PRU10141"/>
    </source>
</evidence>
<dbReference type="PROSITE" id="PS00107">
    <property type="entry name" value="PROTEIN_KINASE_ATP"/>
    <property type="match status" value="1"/>
</dbReference>
<keyword evidence="3" id="KW-0812">Transmembrane</keyword>
<accession>A0A9Q0TQR8</accession>
<feature type="binding site" evidence="1">
    <location>
        <position position="620"/>
    </location>
    <ligand>
        <name>ATP</name>
        <dbReference type="ChEBI" id="CHEBI:30616"/>
    </ligand>
</feature>
<name>A0A9Q0TQR8_9ROSI</name>
<dbReference type="GO" id="GO:0005524">
    <property type="term" value="F:ATP binding"/>
    <property type="evidence" value="ECO:0007669"/>
    <property type="project" value="UniProtKB-UniRule"/>
</dbReference>